<sequence length="458" mass="50603">MSTSSLSPLTALSPIDGRYASKADPLREWLSEAAFMRNRVKVEVHWLIALAQAGLPDMPKFSAASEAALLALVDKFGEADAARIKEIEAVTNHDVKAVEYWLKEQVKGNAELEAASEFIHFACTSEDINNTSHGMMLKGAREGVIVPALKRVQARLVELAKLNATQPMLSRTHGQPASPTTLGKEMANVAARLARAIDRIERVELLGKMNGAVGNYNAHLSAYPTFDWEAFSKQVIETRLGLTFNPYTIQIEPHDYMAELFDAVARANTILLDLNRDVWGYISLGYFKQKTKAGEIGSSTMPHKVNPIDFENSEGNLGLANAVLRHLSEKLPVSRWQRDLTDSTVLRNIGVAFGYSLLAYEACLRGLGKLETNPERLNEDLDNCWEVLAEPVQTVMRRFGVPNPYEQLKELTRGKGISREALQTFITGLAIPQEAKDLLLAMTPASYIGKAVVLAERI</sequence>
<dbReference type="PROSITE" id="PS00163">
    <property type="entry name" value="FUMARATE_LYASES"/>
    <property type="match status" value="1"/>
</dbReference>
<name>Q46XF3_CUPPJ</name>
<dbReference type="PRINTS" id="PR00149">
    <property type="entry name" value="FUMRATELYASE"/>
</dbReference>
<accession>Q46XF3</accession>
<dbReference type="UniPathway" id="UPA00075">
    <property type="reaction ID" value="UER00336"/>
</dbReference>
<evidence type="ECO:0000313" key="16">
    <source>
        <dbReference type="EMBL" id="AAZ62180.1"/>
    </source>
</evidence>
<comment type="pathway">
    <text evidence="1 13">Purine metabolism; IMP biosynthesis via de novo pathway; 5-amino-1-(5-phospho-D-ribosyl)imidazole-4-carboxamide from 5-amino-1-(5-phospho-D-ribosyl)imidazole-4-carboxylate: step 2/2.</text>
</comment>
<evidence type="ECO:0000259" key="15">
    <source>
        <dbReference type="Pfam" id="PF08328"/>
    </source>
</evidence>
<dbReference type="InterPro" id="IPR024083">
    <property type="entry name" value="Fumarase/histidase_N"/>
</dbReference>
<evidence type="ECO:0000256" key="5">
    <source>
        <dbReference type="ARBA" id="ARBA00017058"/>
    </source>
</evidence>
<dbReference type="HOGENOM" id="CLU_025566_2_0_4"/>
<comment type="similarity">
    <text evidence="3 13">Belongs to the lyase 1 family. Adenylosuccinate lyase subfamily.</text>
</comment>
<dbReference type="InterPro" id="IPR000362">
    <property type="entry name" value="Fumarate_lyase_fam"/>
</dbReference>
<dbReference type="UniPathway" id="UPA00074">
    <property type="reaction ID" value="UER00132"/>
</dbReference>
<evidence type="ECO:0000256" key="11">
    <source>
        <dbReference type="ARBA" id="ARBA00049115"/>
    </source>
</evidence>
<comment type="catalytic activity">
    <reaction evidence="8">
        <text>(2S)-2-[5-amino-1-(5-phospho-beta-D-ribosyl)imidazole-4-carboxamido]succinate = 5-amino-1-(5-phospho-beta-D-ribosyl)imidazole-4-carboxamide + fumarate</text>
        <dbReference type="Rhea" id="RHEA:23920"/>
        <dbReference type="ChEBI" id="CHEBI:29806"/>
        <dbReference type="ChEBI" id="CHEBI:58443"/>
        <dbReference type="ChEBI" id="CHEBI:58475"/>
        <dbReference type="EC" id="4.3.2.2"/>
    </reaction>
    <physiologicalReaction direction="left-to-right" evidence="8">
        <dbReference type="Rhea" id="RHEA:23921"/>
    </physiologicalReaction>
</comment>
<evidence type="ECO:0000256" key="4">
    <source>
        <dbReference type="ARBA" id="ARBA00012339"/>
    </source>
</evidence>
<evidence type="ECO:0000256" key="12">
    <source>
        <dbReference type="NCBIfam" id="TIGR00928"/>
    </source>
</evidence>
<dbReference type="InterPro" id="IPR013539">
    <property type="entry name" value="PurB_C"/>
</dbReference>
<dbReference type="InterPro" id="IPR022761">
    <property type="entry name" value="Fumarate_lyase_N"/>
</dbReference>
<dbReference type="Gene3D" id="1.10.40.30">
    <property type="entry name" value="Fumarase/aspartase (C-terminal domain)"/>
    <property type="match status" value="1"/>
</dbReference>
<dbReference type="STRING" id="264198.Reut_A2819"/>
<comment type="function">
    <text evidence="9">Catalyzes two reactions in de novo purine nucleotide biosynthesis. Catalyzes the breakdown of 5-aminoimidazole- (N-succinylocarboxamide) ribotide (SAICAR or 2-[5-amino-1-(5-phospho-beta-D-ribosyl)imidazole-4-carboxamido]succinate) to 5-aminoimidazole-4-carboxamide ribotide (AICAR or 5-amino-1-(5-phospho-beta-D-ribosyl)imidazole-4-carboxamide) and fumarate, and of adenylosuccinate (ADS or N(6)-(1,2-dicarboxyethyl)-AMP) to adenosine monophosphate (AMP) and fumarate.</text>
</comment>
<evidence type="ECO:0000256" key="7">
    <source>
        <dbReference type="ARBA" id="ARBA00023239"/>
    </source>
</evidence>
<dbReference type="GO" id="GO:0004018">
    <property type="term" value="F:N6-(1,2-dicarboxyethyl)AMP AMP-lyase (fumarate-forming) activity"/>
    <property type="evidence" value="ECO:0007669"/>
    <property type="project" value="UniProtKB-UniRule"/>
</dbReference>
<dbReference type="AlphaFoldDB" id="Q46XF3"/>
<dbReference type="GO" id="GO:0006189">
    <property type="term" value="P:'de novo' IMP biosynthetic process"/>
    <property type="evidence" value="ECO:0007669"/>
    <property type="project" value="UniProtKB-UniPathway"/>
</dbReference>
<evidence type="ECO:0000256" key="6">
    <source>
        <dbReference type="ARBA" id="ARBA00022755"/>
    </source>
</evidence>
<dbReference type="EC" id="4.3.2.2" evidence="4 12"/>
<dbReference type="GO" id="GO:0070626">
    <property type="term" value="F:(S)-2-(5-amino-1-(5-phospho-D-ribosyl)imidazole-4-carboxamido) succinate lyase (fumarate-forming) activity"/>
    <property type="evidence" value="ECO:0007669"/>
    <property type="project" value="RHEA"/>
</dbReference>
<dbReference type="EMBL" id="CP000090">
    <property type="protein sequence ID" value="AAZ62180.1"/>
    <property type="molecule type" value="Genomic_DNA"/>
</dbReference>
<dbReference type="GO" id="GO:0044208">
    <property type="term" value="P:'de novo' AMP biosynthetic process"/>
    <property type="evidence" value="ECO:0007669"/>
    <property type="project" value="UniProtKB-UniPathway"/>
</dbReference>
<dbReference type="Pfam" id="PF00206">
    <property type="entry name" value="Lyase_1"/>
    <property type="match status" value="1"/>
</dbReference>
<dbReference type="InterPro" id="IPR008948">
    <property type="entry name" value="L-Aspartase-like"/>
</dbReference>
<dbReference type="PANTHER" id="PTHR43411:SF1">
    <property type="entry name" value="ADENYLOSUCCINATE LYASE"/>
    <property type="match status" value="1"/>
</dbReference>
<evidence type="ECO:0000256" key="2">
    <source>
        <dbReference type="ARBA" id="ARBA00004734"/>
    </source>
</evidence>
<dbReference type="NCBIfam" id="TIGR00928">
    <property type="entry name" value="purB"/>
    <property type="match status" value="1"/>
</dbReference>
<evidence type="ECO:0000259" key="14">
    <source>
        <dbReference type="Pfam" id="PF00206"/>
    </source>
</evidence>
<dbReference type="CDD" id="cd01598">
    <property type="entry name" value="PurB"/>
    <property type="match status" value="1"/>
</dbReference>
<evidence type="ECO:0000256" key="8">
    <source>
        <dbReference type="ARBA" id="ARBA00024477"/>
    </source>
</evidence>
<evidence type="ECO:0000256" key="9">
    <source>
        <dbReference type="ARBA" id="ARBA00025012"/>
    </source>
</evidence>
<dbReference type="Gene3D" id="1.10.275.10">
    <property type="entry name" value="Fumarase/aspartase (N-terminal domain)"/>
    <property type="match status" value="1"/>
</dbReference>
<dbReference type="PANTHER" id="PTHR43411">
    <property type="entry name" value="ADENYLOSUCCINATE LYASE"/>
    <property type="match status" value="1"/>
</dbReference>
<dbReference type="KEGG" id="reu:Reut_A2819"/>
<dbReference type="SUPFAM" id="SSF48557">
    <property type="entry name" value="L-aspartase-like"/>
    <property type="match status" value="1"/>
</dbReference>
<keyword evidence="7 13" id="KW-0456">Lyase</keyword>
<dbReference type="OrthoDB" id="9768878at2"/>
<dbReference type="Gene3D" id="1.20.200.10">
    <property type="entry name" value="Fumarase/aspartase (Central domain)"/>
    <property type="match status" value="1"/>
</dbReference>
<evidence type="ECO:0000256" key="10">
    <source>
        <dbReference type="ARBA" id="ARBA00030717"/>
    </source>
</evidence>
<comment type="pathway">
    <text evidence="2 13">Purine metabolism; AMP biosynthesis via de novo pathway; AMP from IMP: step 2/2.</text>
</comment>
<feature type="domain" description="Adenylosuccinate lyase PurB C-terminal" evidence="15">
    <location>
        <begin position="334"/>
        <end position="448"/>
    </location>
</feature>
<evidence type="ECO:0000256" key="13">
    <source>
        <dbReference type="RuleBase" id="RU361172"/>
    </source>
</evidence>
<evidence type="ECO:0000256" key="1">
    <source>
        <dbReference type="ARBA" id="ARBA00004706"/>
    </source>
</evidence>
<organism evidence="16">
    <name type="scientific">Cupriavidus pinatubonensis (strain JMP 134 / LMG 1197)</name>
    <name type="common">Cupriavidus necator (strain JMP 134)</name>
    <dbReference type="NCBI Taxonomy" id="264198"/>
    <lineage>
        <taxon>Bacteria</taxon>
        <taxon>Pseudomonadati</taxon>
        <taxon>Pseudomonadota</taxon>
        <taxon>Betaproteobacteria</taxon>
        <taxon>Burkholderiales</taxon>
        <taxon>Burkholderiaceae</taxon>
        <taxon>Cupriavidus</taxon>
    </lineage>
</organism>
<dbReference type="InterPro" id="IPR004769">
    <property type="entry name" value="Pur_lyase"/>
</dbReference>
<dbReference type="FunFam" id="1.20.200.10:FF:000004">
    <property type="entry name" value="Adenylosuccinate lyase"/>
    <property type="match status" value="1"/>
</dbReference>
<dbReference type="GO" id="GO:0005829">
    <property type="term" value="C:cytosol"/>
    <property type="evidence" value="ECO:0007669"/>
    <property type="project" value="TreeGrafter"/>
</dbReference>
<dbReference type="InterPro" id="IPR020557">
    <property type="entry name" value="Fumarate_lyase_CS"/>
</dbReference>
<gene>
    <name evidence="16" type="ordered locus">Reut_A2819</name>
</gene>
<reference evidence="16" key="1">
    <citation type="submission" date="2005-08" db="EMBL/GenBank/DDBJ databases">
        <title>Complete sequence of Chromosome1 of Ralstonia eutropha JMP134.</title>
        <authorList>
            <person name="Copeland A."/>
            <person name="Lucas S."/>
            <person name="Lapidus A."/>
            <person name="Barry K."/>
            <person name="Detter J.C."/>
            <person name="Glavina T."/>
            <person name="Hammon N."/>
            <person name="Israni S."/>
            <person name="Pitluck S."/>
            <person name="Goltsman E."/>
            <person name="Martinez M."/>
            <person name="Schmutz J."/>
            <person name="Larimer F."/>
            <person name="Land M."/>
            <person name="Lykidis A."/>
            <person name="Richardson P."/>
        </authorList>
    </citation>
    <scope>NUCLEOTIDE SEQUENCE</scope>
    <source>
        <strain evidence="16">JMP134</strain>
    </source>
</reference>
<proteinExistence type="inferred from homology"/>
<dbReference type="Pfam" id="PF08328">
    <property type="entry name" value="ASL_C"/>
    <property type="match status" value="1"/>
</dbReference>
<dbReference type="NCBIfam" id="NF006764">
    <property type="entry name" value="PRK09285.1"/>
    <property type="match status" value="1"/>
</dbReference>
<evidence type="ECO:0000256" key="3">
    <source>
        <dbReference type="ARBA" id="ARBA00008273"/>
    </source>
</evidence>
<feature type="domain" description="Fumarate lyase N-terminal" evidence="14">
    <location>
        <begin position="17"/>
        <end position="315"/>
    </location>
</feature>
<protein>
    <recommendedName>
        <fullName evidence="5 12">Adenylosuccinate lyase</fullName>
        <shortName evidence="13">ASL</shortName>
        <ecNumber evidence="4 12">4.3.2.2</ecNumber>
    </recommendedName>
    <alternativeName>
        <fullName evidence="10 13">Adenylosuccinase</fullName>
    </alternativeName>
</protein>
<comment type="catalytic activity">
    <reaction evidence="11">
        <text>N(6)-(1,2-dicarboxyethyl)-AMP = fumarate + AMP</text>
        <dbReference type="Rhea" id="RHEA:16853"/>
        <dbReference type="ChEBI" id="CHEBI:29806"/>
        <dbReference type="ChEBI" id="CHEBI:57567"/>
        <dbReference type="ChEBI" id="CHEBI:456215"/>
        <dbReference type="EC" id="4.3.2.2"/>
    </reaction>
    <physiologicalReaction direction="left-to-right" evidence="11">
        <dbReference type="Rhea" id="RHEA:16854"/>
    </physiologicalReaction>
</comment>
<dbReference type="InterPro" id="IPR047136">
    <property type="entry name" value="PurB_bact"/>
</dbReference>
<dbReference type="eggNOG" id="COG0015">
    <property type="taxonomic scope" value="Bacteria"/>
</dbReference>
<keyword evidence="6 13" id="KW-0658">Purine biosynthesis</keyword>